<sequence>MLYILLGGIVLYIDMFGIKKKKDNSPLKSKSIRHIALSLNGIDNWSKDHNQELGGAWKESFLAVKEIMALQVKMDVPIFTFNVLPMEIKGKDTFSLVVDSLVEFFNHLLSWDFIKENQVKISVLGKWYDMPGRLVEVIKKLTVETKDYDKFFVNFCVNYDGQEEMIDSFRIIARKIKSATLDPDSITKEEIKDNIYSSYFMPPDIIIITGGKKSLGGFLLWDSINSRAYFFDKLWPDFKGDDLTSIIQNVFNKK</sequence>
<accession>A0A075G9S4</accession>
<proteinExistence type="predicted"/>
<evidence type="ECO:0000256" key="1">
    <source>
        <dbReference type="ARBA" id="ARBA00022679"/>
    </source>
</evidence>
<dbReference type="GO" id="GO:0045547">
    <property type="term" value="F:ditrans,polycis-polyprenyl diphosphate synthase [(2E,6E)-farnesyl diphosphate specific] activity"/>
    <property type="evidence" value="ECO:0007669"/>
    <property type="project" value="TreeGrafter"/>
</dbReference>
<dbReference type="PANTHER" id="PTHR10291:SF43">
    <property type="entry name" value="DEHYDRODOLICHYL DIPHOSPHATE SYNTHASE COMPLEX SUBUNIT DHDDS"/>
    <property type="match status" value="1"/>
</dbReference>
<organism evidence="2">
    <name type="scientific">uncultured marine group II/III euryarchaeote KM3_139_C07</name>
    <dbReference type="NCBI Taxonomy" id="1457870"/>
    <lineage>
        <taxon>Archaea</taxon>
        <taxon>Methanobacteriati</taxon>
        <taxon>Methanobacteriota</taxon>
        <taxon>environmental samples</taxon>
    </lineage>
</organism>
<keyword evidence="1 2" id="KW-0808">Transferase</keyword>
<protein>
    <submittedName>
        <fullName evidence="2">Undecaprenyl pyrophosphate synthase</fullName>
        <ecNumber evidence="2">2.5.1.89</ecNumber>
    </submittedName>
</protein>
<dbReference type="NCBIfam" id="TIGR00055">
    <property type="entry name" value="uppS"/>
    <property type="match status" value="1"/>
</dbReference>
<dbReference type="Pfam" id="PF01255">
    <property type="entry name" value="Prenyltransf"/>
    <property type="match status" value="1"/>
</dbReference>
<dbReference type="InterPro" id="IPR036424">
    <property type="entry name" value="UPP_synth-like_sf"/>
</dbReference>
<dbReference type="EMBL" id="KF900602">
    <property type="protein sequence ID" value="AIF00786.1"/>
    <property type="molecule type" value="Genomic_DNA"/>
</dbReference>
<dbReference type="Gene3D" id="3.40.1180.10">
    <property type="entry name" value="Decaprenyl diphosphate synthase-like"/>
    <property type="match status" value="1"/>
</dbReference>
<dbReference type="PANTHER" id="PTHR10291">
    <property type="entry name" value="DEHYDRODOLICHYL DIPHOSPHATE SYNTHASE FAMILY MEMBER"/>
    <property type="match status" value="1"/>
</dbReference>
<evidence type="ECO:0000313" key="2">
    <source>
        <dbReference type="EMBL" id="AIF00786.1"/>
    </source>
</evidence>
<dbReference type="GO" id="GO:0016094">
    <property type="term" value="P:polyprenol biosynthetic process"/>
    <property type="evidence" value="ECO:0007669"/>
    <property type="project" value="TreeGrafter"/>
</dbReference>
<dbReference type="InterPro" id="IPR001441">
    <property type="entry name" value="UPP_synth-like"/>
</dbReference>
<dbReference type="EC" id="2.5.1.89" evidence="2"/>
<dbReference type="AlphaFoldDB" id="A0A075G9S4"/>
<name>A0A075G9S4_9EURY</name>
<dbReference type="SUPFAM" id="SSF64005">
    <property type="entry name" value="Undecaprenyl diphosphate synthase"/>
    <property type="match status" value="1"/>
</dbReference>
<reference evidence="2" key="1">
    <citation type="journal article" date="2014" name="Genome Biol. Evol.">
        <title>Pangenome evidence for extensive interdomain horizontal transfer affecting lineage core and shell genes in uncultured planktonic thaumarchaeota and euryarchaeota.</title>
        <authorList>
            <person name="Deschamps P."/>
            <person name="Zivanovic Y."/>
            <person name="Moreira D."/>
            <person name="Rodriguez-Valera F."/>
            <person name="Lopez-Garcia P."/>
        </authorList>
    </citation>
    <scope>NUCLEOTIDE SEQUENCE</scope>
</reference>